<comment type="similarity">
    <text evidence="5">Belongs to the class I-like SAM-binding methyltransferase superfamily. RsmB/NOP family.</text>
</comment>
<gene>
    <name evidence="8" type="primary">rsmB_1</name>
    <name evidence="8" type="ORF">ROH8110_01222</name>
</gene>
<proteinExistence type="inferred from homology"/>
<dbReference type="InterPro" id="IPR054728">
    <property type="entry name" value="RsmB-like_ferredoxin"/>
</dbReference>
<keyword evidence="1 5" id="KW-0489">Methyltransferase</keyword>
<dbReference type="PANTHER" id="PTHR22807">
    <property type="entry name" value="NOP2 YEAST -RELATED NOL1/NOP2/FMU SUN DOMAIN-CONTAINING"/>
    <property type="match status" value="1"/>
</dbReference>
<dbReference type="InterPro" id="IPR049560">
    <property type="entry name" value="MeTrfase_RsmB-F_NOP2_cat"/>
</dbReference>
<keyword evidence="9" id="KW-1185">Reference proteome</keyword>
<dbReference type="InterPro" id="IPR023267">
    <property type="entry name" value="RCMT"/>
</dbReference>
<evidence type="ECO:0000256" key="1">
    <source>
        <dbReference type="ARBA" id="ARBA00022603"/>
    </source>
</evidence>
<keyword evidence="4 5" id="KW-0694">RNA-binding</keyword>
<dbReference type="PROSITE" id="PS51686">
    <property type="entry name" value="SAM_MT_RSMB_NOP"/>
    <property type="match status" value="1"/>
</dbReference>
<dbReference type="Pfam" id="PF22458">
    <property type="entry name" value="RsmF-B_ferredox"/>
    <property type="match status" value="1"/>
</dbReference>
<evidence type="ECO:0000313" key="9">
    <source>
        <dbReference type="Proteomes" id="UP000193207"/>
    </source>
</evidence>
<evidence type="ECO:0000256" key="2">
    <source>
        <dbReference type="ARBA" id="ARBA00022679"/>
    </source>
</evidence>
<dbReference type="AlphaFoldDB" id="A0A1X6YNR6"/>
<accession>A0A1X6YNR6</accession>
<dbReference type="PANTHER" id="PTHR22807:SF53">
    <property type="entry name" value="RIBOSOMAL RNA SMALL SUBUNIT METHYLTRANSFERASE B-RELATED"/>
    <property type="match status" value="1"/>
</dbReference>
<evidence type="ECO:0000256" key="4">
    <source>
        <dbReference type="ARBA" id="ARBA00022884"/>
    </source>
</evidence>
<evidence type="ECO:0000256" key="6">
    <source>
        <dbReference type="SAM" id="MobiDB-lite"/>
    </source>
</evidence>
<keyword evidence="3 5" id="KW-0949">S-adenosyl-L-methionine</keyword>
<dbReference type="RefSeq" id="WP_085816738.1">
    <property type="nucleotide sequence ID" value="NZ_FWFU01000001.1"/>
</dbReference>
<organism evidence="8 9">
    <name type="scientific">Roseovarius halotolerans</name>
    <dbReference type="NCBI Taxonomy" id="505353"/>
    <lineage>
        <taxon>Bacteria</taxon>
        <taxon>Pseudomonadati</taxon>
        <taxon>Pseudomonadota</taxon>
        <taxon>Alphaproteobacteria</taxon>
        <taxon>Rhodobacterales</taxon>
        <taxon>Roseobacteraceae</taxon>
        <taxon>Roseovarius</taxon>
    </lineage>
</organism>
<feature type="active site" description="Nucleophile" evidence="5">
    <location>
        <position position="340"/>
    </location>
</feature>
<dbReference type="Proteomes" id="UP000193207">
    <property type="component" value="Unassembled WGS sequence"/>
</dbReference>
<sequence length="387" mass="41252">MTPGARIAAAIGVLDAVLAGEAAEKALTGWARGARYAGSKDRAAVRDHVYQALRCKRSYACLGGAMTGRGLMLGAVRDANEPIGALFSGEGHAPAPLTADEAAGGHQPESDGERLDLPDWMLSLFDESLGKRAEEAALALRGRAPLMLRVNERRATRDEVIAILAEDGLAAEPVAIAPMALRLDKGARGVANSRAFIEGMVELQDGSSQAAMAALDLSGAGRVLDYCAGGGGKVLALAARADSAFYAHDAAPRRMADLPARAARAGVDVQLLDDAEEAALYDLVLCDAPCSGSGTWRRSPDEKWRLSAERLGELTRIQGDILDRAQALVAPQGQLAYATCSLFHAENEAQSDHFMARHPGWRETLRRRWPIGDEGDGFYLWVVQRRS</sequence>
<dbReference type="GO" id="GO:0001510">
    <property type="term" value="P:RNA methylation"/>
    <property type="evidence" value="ECO:0007669"/>
    <property type="project" value="InterPro"/>
</dbReference>
<dbReference type="GO" id="GO:0008173">
    <property type="term" value="F:RNA methyltransferase activity"/>
    <property type="evidence" value="ECO:0007669"/>
    <property type="project" value="InterPro"/>
</dbReference>
<feature type="binding site" evidence="5">
    <location>
        <position position="273"/>
    </location>
    <ligand>
        <name>S-adenosyl-L-methionine</name>
        <dbReference type="ChEBI" id="CHEBI:59789"/>
    </ligand>
</feature>
<dbReference type="SUPFAM" id="SSF53335">
    <property type="entry name" value="S-adenosyl-L-methionine-dependent methyltransferases"/>
    <property type="match status" value="1"/>
</dbReference>
<dbReference type="OrthoDB" id="9810297at2"/>
<dbReference type="InterPro" id="IPR029063">
    <property type="entry name" value="SAM-dependent_MTases_sf"/>
</dbReference>
<dbReference type="PRINTS" id="PR02008">
    <property type="entry name" value="RCMTFAMILY"/>
</dbReference>
<evidence type="ECO:0000256" key="3">
    <source>
        <dbReference type="ARBA" id="ARBA00022691"/>
    </source>
</evidence>
<feature type="domain" description="SAM-dependent MTase RsmB/NOP-type" evidence="7">
    <location>
        <begin position="136"/>
        <end position="387"/>
    </location>
</feature>
<evidence type="ECO:0000313" key="8">
    <source>
        <dbReference type="EMBL" id="SLN26440.1"/>
    </source>
</evidence>
<feature type="binding site" evidence="5">
    <location>
        <position position="249"/>
    </location>
    <ligand>
        <name>S-adenosyl-L-methionine</name>
        <dbReference type="ChEBI" id="CHEBI:59789"/>
    </ligand>
</feature>
<dbReference type="GO" id="GO:0003723">
    <property type="term" value="F:RNA binding"/>
    <property type="evidence" value="ECO:0007669"/>
    <property type="project" value="UniProtKB-UniRule"/>
</dbReference>
<name>A0A1X6YNR6_9RHOB</name>
<dbReference type="InterPro" id="IPR001678">
    <property type="entry name" value="MeTrfase_RsmB-F_NOP2_dom"/>
</dbReference>
<reference evidence="8 9" key="1">
    <citation type="submission" date="2017-03" db="EMBL/GenBank/DDBJ databases">
        <authorList>
            <person name="Afonso C.L."/>
            <person name="Miller P.J."/>
            <person name="Scott M.A."/>
            <person name="Spackman E."/>
            <person name="Goraichik I."/>
            <person name="Dimitrov K.M."/>
            <person name="Suarez D.L."/>
            <person name="Swayne D.E."/>
        </authorList>
    </citation>
    <scope>NUCLEOTIDE SEQUENCE [LARGE SCALE GENOMIC DNA]</scope>
    <source>
        <strain evidence="8 9">CECT 8110</strain>
    </source>
</reference>
<keyword evidence="2 5" id="KW-0808">Transferase</keyword>
<dbReference type="Pfam" id="PF01189">
    <property type="entry name" value="Methyltr_RsmB-F"/>
    <property type="match status" value="1"/>
</dbReference>
<dbReference type="EC" id="2.1.1.176" evidence="8"/>
<dbReference type="EMBL" id="FWFU01000001">
    <property type="protein sequence ID" value="SLN26440.1"/>
    <property type="molecule type" value="Genomic_DNA"/>
</dbReference>
<feature type="region of interest" description="Disordered" evidence="6">
    <location>
        <begin position="96"/>
        <end position="115"/>
    </location>
</feature>
<comment type="caution">
    <text evidence="5">Lacks conserved residue(s) required for the propagation of feature annotation.</text>
</comment>
<dbReference type="Gene3D" id="3.40.50.150">
    <property type="entry name" value="Vaccinia Virus protein VP39"/>
    <property type="match status" value="1"/>
</dbReference>
<evidence type="ECO:0000256" key="5">
    <source>
        <dbReference type="PROSITE-ProRule" id="PRU01023"/>
    </source>
</evidence>
<feature type="binding site" evidence="5">
    <location>
        <position position="287"/>
    </location>
    <ligand>
        <name>S-adenosyl-L-methionine</name>
        <dbReference type="ChEBI" id="CHEBI:59789"/>
    </ligand>
</feature>
<protein>
    <submittedName>
        <fullName evidence="8">Ribosomal RNA small subunit methyltransferase B</fullName>
        <ecNumber evidence="8">2.1.1.176</ecNumber>
    </submittedName>
</protein>
<evidence type="ECO:0000259" key="7">
    <source>
        <dbReference type="PROSITE" id="PS51686"/>
    </source>
</evidence>